<protein>
    <submittedName>
        <fullName evidence="2">Cell wall-binding repeat-containing protein</fullName>
    </submittedName>
</protein>
<keyword evidence="3" id="KW-1185">Reference proteome</keyword>
<dbReference type="InterPro" id="IPR007253">
    <property type="entry name" value="Cell_wall-bd_2"/>
</dbReference>
<organism evidence="2 3">
    <name type="scientific">Gryllotalpicola reticulitermitis</name>
    <dbReference type="NCBI Taxonomy" id="1184153"/>
    <lineage>
        <taxon>Bacteria</taxon>
        <taxon>Bacillati</taxon>
        <taxon>Actinomycetota</taxon>
        <taxon>Actinomycetes</taxon>
        <taxon>Micrococcales</taxon>
        <taxon>Microbacteriaceae</taxon>
        <taxon>Gryllotalpicola</taxon>
    </lineage>
</organism>
<dbReference type="Proteomes" id="UP001595900">
    <property type="component" value="Unassembled WGS sequence"/>
</dbReference>
<dbReference type="InterPro" id="IPR051922">
    <property type="entry name" value="Bact_Sporulation_Assoc"/>
</dbReference>
<sequence length="867" mass="88566">MPLLNARSSALFAGALALAVTATSVGLSAGAAPAAAAGTTATPVSTTILAAPDYASTTFHDAWDYSNTADLLIDNSGPTIDVANAKWSGGVLSYTAEPRSYVSPLWGGYPGSLYLDRDGGLAANHITASNYNYISIHAYSSATVSSAIQWFTSPSLNSSTEGGQPFNLLPGWHEYLVPLGVNVFPKLTKNWAGTIEGIRFATSPASDVTIKLDNMRLYKAGADPTAMASWDITGDPVVPYWSSNGATSCAAESQTCGAVVEPGTTDIGATTGRLTVDASAYPPGTTLFLAAPGGGAAVPGSAVHIAARPQPIVDSPSAAGCGDFATSTFGHEWLGSKSTVTVKNASGEKLSGGKLTATNTSNDPEVLFATGGGINASVWRYLSVTETYTGDFNLLNEPGGGTMARAMWASGGRPVSQTQDLLTYHDRPTLNIDLGMPASVLTETSASVRYAFSGTVTTMRWDPNEDPGKRNWTLSNVTLGRECATTAAGYAVTWHDPGWTSGTKATVEAVSGSTVRTLGTVTESSGENSFSVREGTVPLGNYTIRVVSTSPLYAATGTGNSATPLRITPSESRVAGTDRYATAVQVSKSEFPKGTKTVLIASGANYPDALAAAPAAAVQKGALLLTAPTALPSSIAAELRRLKPAHVYLIGGPNAVSAGVARQVTAATGVSPVRVSGADRYATSAAVAARFFTAARGRAFVATGAGFPDALSAASAATRIDAPVLLVPGTSANPTSAVAKQLARLKPTRIYAVGGTTVVSSAMVTRLGRTAPTSRLAGADRYGTSQAVGKTFDTGTSNAALLANGSRFPDALVGASLAGARAEPLYLSQPSCLPSPITSEVTRLDVKQLTLVGGTAVLSSALPESTC</sequence>
<comment type="caution">
    <text evidence="2">The sequence shown here is derived from an EMBL/GenBank/DDBJ whole genome shotgun (WGS) entry which is preliminary data.</text>
</comment>
<evidence type="ECO:0000313" key="2">
    <source>
        <dbReference type="EMBL" id="MFC4243568.1"/>
    </source>
</evidence>
<evidence type="ECO:0000313" key="3">
    <source>
        <dbReference type="Proteomes" id="UP001595900"/>
    </source>
</evidence>
<name>A0ABV8Q7I9_9MICO</name>
<accession>A0ABV8Q7I9</accession>
<proteinExistence type="predicted"/>
<dbReference type="PANTHER" id="PTHR30032">
    <property type="entry name" value="N-ACETYLMURAMOYL-L-ALANINE AMIDASE-RELATED"/>
    <property type="match status" value="1"/>
</dbReference>
<dbReference type="RefSeq" id="WP_390228652.1">
    <property type="nucleotide sequence ID" value="NZ_JBHSCN010000005.1"/>
</dbReference>
<dbReference type="Gene3D" id="3.40.50.12090">
    <property type="match status" value="2"/>
</dbReference>
<dbReference type="EMBL" id="JBHSCN010000005">
    <property type="protein sequence ID" value="MFC4243568.1"/>
    <property type="molecule type" value="Genomic_DNA"/>
</dbReference>
<keyword evidence="1" id="KW-0732">Signal</keyword>
<reference evidence="3" key="1">
    <citation type="journal article" date="2019" name="Int. J. Syst. Evol. Microbiol.">
        <title>The Global Catalogue of Microorganisms (GCM) 10K type strain sequencing project: providing services to taxonomists for standard genome sequencing and annotation.</title>
        <authorList>
            <consortium name="The Broad Institute Genomics Platform"/>
            <consortium name="The Broad Institute Genome Sequencing Center for Infectious Disease"/>
            <person name="Wu L."/>
            <person name="Ma J."/>
        </authorList>
    </citation>
    <scope>NUCLEOTIDE SEQUENCE [LARGE SCALE GENOMIC DNA]</scope>
    <source>
        <strain evidence="3">CGMCC 1.10363</strain>
    </source>
</reference>
<gene>
    <name evidence="2" type="ORF">ACFOYW_09290</name>
</gene>
<feature type="chain" id="PRO_5045613321" evidence="1">
    <location>
        <begin position="32"/>
        <end position="867"/>
    </location>
</feature>
<evidence type="ECO:0000256" key="1">
    <source>
        <dbReference type="SAM" id="SignalP"/>
    </source>
</evidence>
<feature type="signal peptide" evidence="1">
    <location>
        <begin position="1"/>
        <end position="31"/>
    </location>
</feature>
<dbReference type="PANTHER" id="PTHR30032:SF8">
    <property type="entry name" value="GERMINATION-SPECIFIC N-ACETYLMURAMOYL-L-ALANINE AMIDASE"/>
    <property type="match status" value="1"/>
</dbReference>
<dbReference type="Pfam" id="PF04122">
    <property type="entry name" value="CW_binding_2"/>
    <property type="match status" value="3"/>
</dbReference>